<feature type="domain" description="Glycosyl transferase family 1" evidence="1">
    <location>
        <begin position="226"/>
        <end position="386"/>
    </location>
</feature>
<dbReference type="Gene3D" id="3.40.50.2000">
    <property type="entry name" value="Glycogen Phosphorylase B"/>
    <property type="match status" value="2"/>
</dbReference>
<name>A0A0W8FPW0_9ZZZZ</name>
<gene>
    <name evidence="2" type="ORF">ASZ90_007326</name>
</gene>
<dbReference type="EMBL" id="LNQE01000934">
    <property type="protein sequence ID" value="KUG22891.1"/>
    <property type="molecule type" value="Genomic_DNA"/>
</dbReference>
<accession>A0A0W8FPW0</accession>
<dbReference type="GO" id="GO:0016757">
    <property type="term" value="F:glycosyltransferase activity"/>
    <property type="evidence" value="ECO:0007669"/>
    <property type="project" value="InterPro"/>
</dbReference>
<keyword evidence="2" id="KW-0808">Transferase</keyword>
<evidence type="ECO:0000313" key="2">
    <source>
        <dbReference type="EMBL" id="KUG22891.1"/>
    </source>
</evidence>
<dbReference type="InterPro" id="IPR001296">
    <property type="entry name" value="Glyco_trans_1"/>
</dbReference>
<dbReference type="AlphaFoldDB" id="A0A0W8FPW0"/>
<proteinExistence type="predicted"/>
<evidence type="ECO:0000259" key="1">
    <source>
        <dbReference type="Pfam" id="PF00534"/>
    </source>
</evidence>
<sequence length="428" mass="48112">MSDVNTKKFRILMFSPIFAPFANPEAIVNNKLALAFLKQGWDIDVITRELPITLGYDYGSTWMEPWLSLKDITHEVNYEAGGIFKRTLETARATVYFKHVVVGCRWAEHAFNLAIKLHKIKQYDIILSRSLPDFGHLPALKMAKVTKLPWIANWNDANGVKNPPPAGKGPHASLGLFHERFLGEVARVASWHTFPSDRMRAHICKYLKNKTEQRSSTIPHVALSDKRGEHERKDDVFTLCYAGNLYAGRNPDLLFKSIRTFLDINPQLNNIKLIIVGLESIGVANLLENYGLKLNVIITGPVSYNETLKYCLSSDVLLVLEAAFTDGIFLPSKFVDYVQCGKPILAISPKNGTLKDIFTKYGGGIAANCTSVSEIKGSLSELYDSWQAGDLDQKYGSGRLYKLFDPKTITELYQGIFDKICSKDRQQI</sequence>
<organism evidence="2">
    <name type="scientific">hydrocarbon metagenome</name>
    <dbReference type="NCBI Taxonomy" id="938273"/>
    <lineage>
        <taxon>unclassified sequences</taxon>
        <taxon>metagenomes</taxon>
        <taxon>ecological metagenomes</taxon>
    </lineage>
</organism>
<dbReference type="Pfam" id="PF00534">
    <property type="entry name" value="Glycos_transf_1"/>
    <property type="match status" value="1"/>
</dbReference>
<reference evidence="2" key="1">
    <citation type="journal article" date="2015" name="Proc. Natl. Acad. Sci. U.S.A.">
        <title>Networks of energetic and metabolic interactions define dynamics in microbial communities.</title>
        <authorList>
            <person name="Embree M."/>
            <person name="Liu J.K."/>
            <person name="Al-Bassam M.M."/>
            <person name="Zengler K."/>
        </authorList>
    </citation>
    <scope>NUCLEOTIDE SEQUENCE</scope>
</reference>
<comment type="caution">
    <text evidence="2">The sequence shown here is derived from an EMBL/GenBank/DDBJ whole genome shotgun (WGS) entry which is preliminary data.</text>
</comment>
<dbReference type="SUPFAM" id="SSF53756">
    <property type="entry name" value="UDP-Glycosyltransferase/glycogen phosphorylase"/>
    <property type="match status" value="1"/>
</dbReference>
<protein>
    <submittedName>
        <fullName evidence="2">Tpr/glycosyl transferase domain protein</fullName>
    </submittedName>
</protein>